<proteinExistence type="predicted"/>
<dbReference type="EMBL" id="JABWDY010010023">
    <property type="protein sequence ID" value="KAF5200989.1"/>
    <property type="molecule type" value="Genomic_DNA"/>
</dbReference>
<organism evidence="1 2">
    <name type="scientific">Thalictrum thalictroides</name>
    <name type="common">Rue-anemone</name>
    <name type="synonym">Anemone thalictroides</name>
    <dbReference type="NCBI Taxonomy" id="46969"/>
    <lineage>
        <taxon>Eukaryota</taxon>
        <taxon>Viridiplantae</taxon>
        <taxon>Streptophyta</taxon>
        <taxon>Embryophyta</taxon>
        <taxon>Tracheophyta</taxon>
        <taxon>Spermatophyta</taxon>
        <taxon>Magnoliopsida</taxon>
        <taxon>Ranunculales</taxon>
        <taxon>Ranunculaceae</taxon>
        <taxon>Thalictroideae</taxon>
        <taxon>Thalictrum</taxon>
    </lineage>
</organism>
<feature type="non-terminal residue" evidence="1">
    <location>
        <position position="113"/>
    </location>
</feature>
<keyword evidence="2" id="KW-1185">Reference proteome</keyword>
<dbReference type="Proteomes" id="UP000554482">
    <property type="component" value="Unassembled WGS sequence"/>
</dbReference>
<sequence>MGSPLILSRKGKEVVGENDKQVDCEGKSKGIESDSIDNSFVHLSNWRNQGRRALPCSSTPINRANVDREVVLSTPSREKIMEKLKESLFKCSSEEQIEVWIKWLVMPLVEKLG</sequence>
<comment type="caution">
    <text evidence="1">The sequence shown here is derived from an EMBL/GenBank/DDBJ whole genome shotgun (WGS) entry which is preliminary data.</text>
</comment>
<evidence type="ECO:0000313" key="1">
    <source>
        <dbReference type="EMBL" id="KAF5200989.1"/>
    </source>
</evidence>
<dbReference type="AlphaFoldDB" id="A0A7J6WUB9"/>
<evidence type="ECO:0000313" key="2">
    <source>
        <dbReference type="Proteomes" id="UP000554482"/>
    </source>
</evidence>
<name>A0A7J6WUB9_THATH</name>
<reference evidence="1 2" key="1">
    <citation type="submission" date="2020-06" db="EMBL/GenBank/DDBJ databases">
        <title>Transcriptomic and genomic resources for Thalictrum thalictroides and T. hernandezii: Facilitating candidate gene discovery in an emerging model plant lineage.</title>
        <authorList>
            <person name="Arias T."/>
            <person name="Riano-Pachon D.M."/>
            <person name="Di Stilio V.S."/>
        </authorList>
    </citation>
    <scope>NUCLEOTIDE SEQUENCE [LARGE SCALE GENOMIC DNA]</scope>
    <source>
        <strain evidence="2">cv. WT478/WT964</strain>
        <tissue evidence="1">Leaves</tissue>
    </source>
</reference>
<protein>
    <submittedName>
        <fullName evidence="1">Uncharacterized protein</fullName>
    </submittedName>
</protein>
<accession>A0A7J6WUB9</accession>
<gene>
    <name evidence="1" type="ORF">FRX31_009424</name>
</gene>